<dbReference type="RefSeq" id="WP_005524921.1">
    <property type="nucleotide sequence ID" value="NZ_CP050134.2"/>
</dbReference>
<feature type="domain" description="Methyltransferase type 11" evidence="1">
    <location>
        <begin position="64"/>
        <end position="153"/>
    </location>
</feature>
<dbReference type="EC" id="2.1.1.-" evidence="2"/>
<evidence type="ECO:0000313" key="3">
    <source>
        <dbReference type="Proteomes" id="UP000249886"/>
    </source>
</evidence>
<comment type="caution">
    <text evidence="2">The sequence shown here is derived from an EMBL/GenBank/DDBJ whole genome shotgun (WGS) entry which is preliminary data.</text>
</comment>
<gene>
    <name evidence="2" type="ORF">NCTC10254_00012</name>
</gene>
<dbReference type="GO" id="GO:0008757">
    <property type="term" value="F:S-adenosylmethionine-dependent methyltransferase activity"/>
    <property type="evidence" value="ECO:0007669"/>
    <property type="project" value="InterPro"/>
</dbReference>
<dbReference type="InterPro" id="IPR029063">
    <property type="entry name" value="SAM-dependent_MTases_sf"/>
</dbReference>
<evidence type="ECO:0000259" key="1">
    <source>
        <dbReference type="Pfam" id="PF08241"/>
    </source>
</evidence>
<proteinExistence type="predicted"/>
<keyword evidence="2" id="KW-0489">Methyltransferase</keyword>
<dbReference type="AlphaFoldDB" id="A0A6H9XWF9"/>
<dbReference type="Proteomes" id="UP000249886">
    <property type="component" value="Unassembled WGS sequence"/>
</dbReference>
<keyword evidence="2" id="KW-0808">Transferase</keyword>
<dbReference type="CDD" id="cd02440">
    <property type="entry name" value="AdoMet_MTases"/>
    <property type="match status" value="1"/>
</dbReference>
<evidence type="ECO:0000313" key="2">
    <source>
        <dbReference type="EMBL" id="SPW23655.1"/>
    </source>
</evidence>
<sequence length="260" mass="29090">MNTRLFHTRRRATLRRSIQLLLDVRKEQSDPDYFYSRLAKDTCELVTALHRDTHGCGLSGTRVLDVGGGPGYFAAEFAAQGADYIGLEPDVGEMSAAGITVANSVRGDGMALPFRNNSFDVVYSSNVAEHIPHPWVMGEEMLRVCKPGGLVILSYTVWLGPFGGHETGFWAHYLGGNFARDNYTKKHGHKPKNVFGISLFDVSCSSGIRWASQTNTKVVTLFPRYHPKWAWWFVSMPVFREFFVSNLVIVLQKATPNEGR</sequence>
<dbReference type="PANTHER" id="PTHR43591">
    <property type="entry name" value="METHYLTRANSFERASE"/>
    <property type="match status" value="1"/>
</dbReference>
<dbReference type="InterPro" id="IPR013216">
    <property type="entry name" value="Methyltransf_11"/>
</dbReference>
<dbReference type="SUPFAM" id="SSF53335">
    <property type="entry name" value="S-adenosyl-L-methionine-dependent methyltransferases"/>
    <property type="match status" value="1"/>
</dbReference>
<dbReference type="GO" id="GO:0032259">
    <property type="term" value="P:methylation"/>
    <property type="evidence" value="ECO:0007669"/>
    <property type="project" value="UniProtKB-KW"/>
</dbReference>
<dbReference type="GeneID" id="84573501"/>
<dbReference type="Gene3D" id="3.40.50.150">
    <property type="entry name" value="Vaccinia Virus protein VP39"/>
    <property type="match status" value="1"/>
</dbReference>
<reference evidence="2 3" key="1">
    <citation type="submission" date="2018-06" db="EMBL/GenBank/DDBJ databases">
        <authorList>
            <consortium name="Pathogen Informatics"/>
            <person name="Doyle S."/>
        </authorList>
    </citation>
    <scope>NUCLEOTIDE SEQUENCE [LARGE SCALE GENOMIC DNA]</scope>
    <source>
        <strain evidence="2 3">NCTC10254</strain>
    </source>
</reference>
<accession>A0A6H9XWF9</accession>
<protein>
    <submittedName>
        <fullName evidence="2">SAM-dependent methyltransferase</fullName>
        <ecNumber evidence="2">2.1.1.-</ecNumber>
    </submittedName>
</protein>
<dbReference type="EMBL" id="UARK01000001">
    <property type="protein sequence ID" value="SPW23655.1"/>
    <property type="molecule type" value="Genomic_DNA"/>
</dbReference>
<name>A0A6H9XWF9_9CORY</name>
<organism evidence="2 3">
    <name type="scientific">Corynebacterium matruchotii</name>
    <dbReference type="NCBI Taxonomy" id="43768"/>
    <lineage>
        <taxon>Bacteria</taxon>
        <taxon>Bacillati</taxon>
        <taxon>Actinomycetota</taxon>
        <taxon>Actinomycetes</taxon>
        <taxon>Mycobacteriales</taxon>
        <taxon>Corynebacteriaceae</taxon>
        <taxon>Corynebacterium</taxon>
    </lineage>
</organism>
<dbReference type="Pfam" id="PF08241">
    <property type="entry name" value="Methyltransf_11"/>
    <property type="match status" value="1"/>
</dbReference>